<dbReference type="KEGG" id="mou:OU421_05495"/>
<accession>A0A9X9S610</accession>
<evidence type="ECO:0000259" key="1">
    <source>
        <dbReference type="Pfam" id="PF12682"/>
    </source>
</evidence>
<dbReference type="InterPro" id="IPR008254">
    <property type="entry name" value="Flavodoxin/NO_synth"/>
</dbReference>
<dbReference type="InterPro" id="IPR029039">
    <property type="entry name" value="Flavoprotein-like_sf"/>
</dbReference>
<evidence type="ECO:0000313" key="2">
    <source>
        <dbReference type="EMBL" id="WAI02326.1"/>
    </source>
</evidence>
<dbReference type="Gene3D" id="3.40.50.360">
    <property type="match status" value="1"/>
</dbReference>
<name>A0A9X9S610_METOG</name>
<dbReference type="SUPFAM" id="SSF52218">
    <property type="entry name" value="Flavoproteins"/>
    <property type="match status" value="1"/>
</dbReference>
<protein>
    <submittedName>
        <fullName evidence="2">ArsR family transcriptional regulator</fullName>
    </submittedName>
</protein>
<dbReference type="Proteomes" id="UP001163096">
    <property type="component" value="Chromosome"/>
</dbReference>
<dbReference type="AlphaFoldDB" id="A0A9X9S610"/>
<feature type="domain" description="Flavodoxin-like" evidence="1">
    <location>
        <begin position="18"/>
        <end position="121"/>
    </location>
</feature>
<keyword evidence="3" id="KW-1185">Reference proteome</keyword>
<dbReference type="RefSeq" id="WP_268187604.1">
    <property type="nucleotide sequence ID" value="NZ_CP113361.1"/>
</dbReference>
<dbReference type="GO" id="GO:0010181">
    <property type="term" value="F:FMN binding"/>
    <property type="evidence" value="ECO:0007669"/>
    <property type="project" value="InterPro"/>
</dbReference>
<evidence type="ECO:0000313" key="3">
    <source>
        <dbReference type="Proteomes" id="UP001163096"/>
    </source>
</evidence>
<dbReference type="GeneID" id="76834535"/>
<dbReference type="EMBL" id="CP113361">
    <property type="protein sequence ID" value="WAI02326.1"/>
    <property type="molecule type" value="Genomic_DNA"/>
</dbReference>
<sequence>MTPDTDTAPAETPPAVAIIYHSETGHTRAIARNAAEKTGATLIEVRPERHYCRMGKYLRGGIRAVTGRKDAIYPAEINISPFDIIIIGTPVWSQHPTPVITGAVAALRGVKEGTRAIVFTTCMAHAGRATAPLKEALRQVGIPVQQSYTFPNRYPAGACGTVLAKGVETLRTAKTGEKPN</sequence>
<proteinExistence type="predicted"/>
<reference evidence="2" key="1">
    <citation type="submission" date="2022-11" db="EMBL/GenBank/DDBJ databases">
        <title>Complete genome sequence of Methanogenium organophilum DSM 3596.</title>
        <authorList>
            <person name="Chen S.-C."/>
            <person name="Lai S.-J."/>
            <person name="You Y.-T."/>
        </authorList>
    </citation>
    <scope>NUCLEOTIDE SEQUENCE</scope>
    <source>
        <strain evidence="2">DSM 3596</strain>
    </source>
</reference>
<dbReference type="Pfam" id="PF12682">
    <property type="entry name" value="Flavodoxin_4"/>
    <property type="match status" value="1"/>
</dbReference>
<organism evidence="2 3">
    <name type="scientific">Methanogenium organophilum</name>
    <dbReference type="NCBI Taxonomy" id="2199"/>
    <lineage>
        <taxon>Archaea</taxon>
        <taxon>Methanobacteriati</taxon>
        <taxon>Methanobacteriota</taxon>
        <taxon>Stenosarchaea group</taxon>
        <taxon>Methanomicrobia</taxon>
        <taxon>Methanomicrobiales</taxon>
        <taxon>Methanomicrobiaceae</taxon>
        <taxon>Methanogenium</taxon>
    </lineage>
</organism>
<gene>
    <name evidence="2" type="ORF">OU421_05495</name>
</gene>